<gene>
    <name evidence="2" type="primary">BnaA02g13210D</name>
    <name evidence="2" type="ORF">GSBRNA2T00070169001</name>
</gene>
<proteinExistence type="predicted"/>
<dbReference type="PANTHER" id="PTHR37710">
    <property type="entry name" value="TRANSMEMBRANE PROTEIN"/>
    <property type="match status" value="1"/>
</dbReference>
<name>A0A078FKG9_BRANA</name>
<feature type="region of interest" description="Disordered" evidence="1">
    <location>
        <begin position="217"/>
        <end position="304"/>
    </location>
</feature>
<dbReference type="EMBL" id="LK032025">
    <property type="protein sequence ID" value="CDY12653.1"/>
    <property type="molecule type" value="Genomic_DNA"/>
</dbReference>
<organism evidence="2 3">
    <name type="scientific">Brassica napus</name>
    <name type="common">Rape</name>
    <dbReference type="NCBI Taxonomy" id="3708"/>
    <lineage>
        <taxon>Eukaryota</taxon>
        <taxon>Viridiplantae</taxon>
        <taxon>Streptophyta</taxon>
        <taxon>Embryophyta</taxon>
        <taxon>Tracheophyta</taxon>
        <taxon>Spermatophyta</taxon>
        <taxon>Magnoliopsida</taxon>
        <taxon>eudicotyledons</taxon>
        <taxon>Gunneridae</taxon>
        <taxon>Pentapetalae</taxon>
        <taxon>rosids</taxon>
        <taxon>malvids</taxon>
        <taxon>Brassicales</taxon>
        <taxon>Brassicaceae</taxon>
        <taxon>Brassiceae</taxon>
        <taxon>Brassica</taxon>
    </lineage>
</organism>
<dbReference type="AlphaFoldDB" id="A0A078FKG9"/>
<keyword evidence="3" id="KW-1185">Reference proteome</keyword>
<dbReference type="OMA" id="PRMMNRA"/>
<evidence type="ECO:0000313" key="2">
    <source>
        <dbReference type="EMBL" id="CDY12653.1"/>
    </source>
</evidence>
<evidence type="ECO:0000256" key="1">
    <source>
        <dbReference type="SAM" id="MobiDB-lite"/>
    </source>
</evidence>
<accession>A0A078FKG9</accession>
<dbReference type="STRING" id="3708.A0A078FKG9"/>
<dbReference type="Proteomes" id="UP000028999">
    <property type="component" value="Unassembled WGS sequence"/>
</dbReference>
<feature type="compositionally biased region" description="Polar residues" evidence="1">
    <location>
        <begin position="288"/>
        <end position="304"/>
    </location>
</feature>
<reference evidence="2 3" key="1">
    <citation type="journal article" date="2014" name="Science">
        <title>Plant genetics. Early allopolyploid evolution in the post-Neolithic Brassica napus oilseed genome.</title>
        <authorList>
            <person name="Chalhoub B."/>
            <person name="Denoeud F."/>
            <person name="Liu S."/>
            <person name="Parkin I.A."/>
            <person name="Tang H."/>
            <person name="Wang X."/>
            <person name="Chiquet J."/>
            <person name="Belcram H."/>
            <person name="Tong C."/>
            <person name="Samans B."/>
            <person name="Correa M."/>
            <person name="Da Silva C."/>
            <person name="Just J."/>
            <person name="Falentin C."/>
            <person name="Koh C.S."/>
            <person name="Le Clainche I."/>
            <person name="Bernard M."/>
            <person name="Bento P."/>
            <person name="Noel B."/>
            <person name="Labadie K."/>
            <person name="Alberti A."/>
            <person name="Charles M."/>
            <person name="Arnaud D."/>
            <person name="Guo H."/>
            <person name="Daviaud C."/>
            <person name="Alamery S."/>
            <person name="Jabbari K."/>
            <person name="Zhao M."/>
            <person name="Edger P.P."/>
            <person name="Chelaifa H."/>
            <person name="Tack D."/>
            <person name="Lassalle G."/>
            <person name="Mestiri I."/>
            <person name="Schnel N."/>
            <person name="Le Paslier M.C."/>
            <person name="Fan G."/>
            <person name="Renault V."/>
            <person name="Bayer P.E."/>
            <person name="Golicz A.A."/>
            <person name="Manoli S."/>
            <person name="Lee T.H."/>
            <person name="Thi V.H."/>
            <person name="Chalabi S."/>
            <person name="Hu Q."/>
            <person name="Fan C."/>
            <person name="Tollenaere R."/>
            <person name="Lu Y."/>
            <person name="Battail C."/>
            <person name="Shen J."/>
            <person name="Sidebottom C.H."/>
            <person name="Wang X."/>
            <person name="Canaguier A."/>
            <person name="Chauveau A."/>
            <person name="Berard A."/>
            <person name="Deniot G."/>
            <person name="Guan M."/>
            <person name="Liu Z."/>
            <person name="Sun F."/>
            <person name="Lim Y.P."/>
            <person name="Lyons E."/>
            <person name="Town C.D."/>
            <person name="Bancroft I."/>
            <person name="Wang X."/>
            <person name="Meng J."/>
            <person name="Ma J."/>
            <person name="Pires J.C."/>
            <person name="King G.J."/>
            <person name="Brunel D."/>
            <person name="Delourme R."/>
            <person name="Renard M."/>
            <person name="Aury J.M."/>
            <person name="Adams K.L."/>
            <person name="Batley J."/>
            <person name="Snowdon R.J."/>
            <person name="Tost J."/>
            <person name="Edwards D."/>
            <person name="Zhou Y."/>
            <person name="Hua W."/>
            <person name="Sharpe A.G."/>
            <person name="Paterson A.H."/>
            <person name="Guan C."/>
            <person name="Wincker P."/>
        </authorList>
    </citation>
    <scope>NUCLEOTIDE SEQUENCE [LARGE SCALE GENOMIC DNA]</scope>
    <source>
        <strain evidence="3">cv. Darmor-bzh</strain>
    </source>
</reference>
<dbReference type="Gramene" id="CDY12653">
    <property type="protein sequence ID" value="CDY12653"/>
    <property type="gene ID" value="GSBRNA2T00070169001"/>
</dbReference>
<dbReference type="PaxDb" id="3708-A0A078FKG9"/>
<sequence length="304" mass="34472">MLVKSYSKRLLARCPDKEKKEQLPIKCSNQYVKNKILNIFLELFSCEFVSAFIPHLKMEQTARKIPRPRPLETCGATILSMSRVLYTRTKTPTNPASFLVQKLFQLLLFFASMTSPFRRHFLAILSVADDHILAIEAYFPSTTFFFHKTSGFLTAAESLPMKLDTFLEKLPRMMNRAAWVDMILVQALCWVDSLVNVLGHWRDKNKGTNEKEITVDSSFSRTGSMSEEEMKLENDGKRVSYKEALQRGSSGEDGGGSTGRSSSNQGDPILDLFENGWIQKPMKRSSRSADSLTCSRSDSYETTT</sequence>
<protein>
    <submittedName>
        <fullName evidence="2">BnaA02g13210D protein</fullName>
    </submittedName>
</protein>
<evidence type="ECO:0000313" key="3">
    <source>
        <dbReference type="Proteomes" id="UP000028999"/>
    </source>
</evidence>
<feature type="compositionally biased region" description="Basic and acidic residues" evidence="1">
    <location>
        <begin position="228"/>
        <end position="245"/>
    </location>
</feature>
<dbReference type="PANTHER" id="PTHR37710:SF1">
    <property type="entry name" value="TRANSMEMBRANE PROTEIN"/>
    <property type="match status" value="1"/>
</dbReference>